<evidence type="ECO:0000259" key="2">
    <source>
        <dbReference type="Pfam" id="PF01882"/>
    </source>
</evidence>
<dbReference type="Pfam" id="PF01882">
    <property type="entry name" value="DUF58"/>
    <property type="match status" value="1"/>
</dbReference>
<dbReference type="AlphaFoldDB" id="A0A1Q9LDC9"/>
<dbReference type="RefSeq" id="WP_075978224.1">
    <property type="nucleotide sequence ID" value="NZ_MKQR01000028.1"/>
</dbReference>
<name>A0A1Q9LDC9_9PSEU</name>
<gene>
    <name evidence="3" type="ORF">BJP25_03280</name>
</gene>
<dbReference type="OrthoDB" id="9776116at2"/>
<dbReference type="InterPro" id="IPR002881">
    <property type="entry name" value="DUF58"/>
</dbReference>
<evidence type="ECO:0000256" key="1">
    <source>
        <dbReference type="SAM" id="MobiDB-lite"/>
    </source>
</evidence>
<organism evidence="3 4">
    <name type="scientific">Actinokineospora bangkokensis</name>
    <dbReference type="NCBI Taxonomy" id="1193682"/>
    <lineage>
        <taxon>Bacteria</taxon>
        <taxon>Bacillati</taxon>
        <taxon>Actinomycetota</taxon>
        <taxon>Actinomycetes</taxon>
        <taxon>Pseudonocardiales</taxon>
        <taxon>Pseudonocardiaceae</taxon>
        <taxon>Actinokineospora</taxon>
    </lineage>
</organism>
<feature type="region of interest" description="Disordered" evidence="1">
    <location>
        <begin position="178"/>
        <end position="205"/>
    </location>
</feature>
<feature type="compositionally biased region" description="Basic and acidic residues" evidence="1">
    <location>
        <begin position="195"/>
        <end position="205"/>
    </location>
</feature>
<dbReference type="Proteomes" id="UP000186040">
    <property type="component" value="Unassembled WGS sequence"/>
</dbReference>
<accession>A0A1Q9LDC9</accession>
<dbReference type="STRING" id="1193682.BJP25_03280"/>
<reference evidence="3 4" key="1">
    <citation type="submission" date="2016-10" db="EMBL/GenBank/DDBJ databases">
        <title>The Draft Genome Sequence of Actinokineospora bangkokensis 44EHWT reveals the biosynthetic pathway of antifungal compounds Thailandins with unusual extender unit butylmalonyl-CoA.</title>
        <authorList>
            <person name="Greule A."/>
            <person name="Intra B."/>
            <person name="Flemming S."/>
            <person name="Rommel M.G."/>
            <person name="Panbangred W."/>
            <person name="Bechthold A."/>
        </authorList>
    </citation>
    <scope>NUCLEOTIDE SEQUENCE [LARGE SCALE GENOMIC DNA]</scope>
    <source>
        <strain evidence="3 4">44EHW</strain>
    </source>
</reference>
<dbReference type="EMBL" id="MKQR01000028">
    <property type="protein sequence ID" value="OLR90016.1"/>
    <property type="molecule type" value="Genomic_DNA"/>
</dbReference>
<evidence type="ECO:0000313" key="4">
    <source>
        <dbReference type="Proteomes" id="UP000186040"/>
    </source>
</evidence>
<comment type="caution">
    <text evidence="3">The sequence shown here is derived from an EMBL/GenBank/DDBJ whole genome shotgun (WGS) entry which is preliminary data.</text>
</comment>
<proteinExistence type="predicted"/>
<keyword evidence="4" id="KW-1185">Reference proteome</keyword>
<dbReference type="PANTHER" id="PTHR33608:SF14">
    <property type="entry name" value="POSSIBLE CONSERVED SECRETED PROTEIN"/>
    <property type="match status" value="1"/>
</dbReference>
<dbReference type="PANTHER" id="PTHR33608">
    <property type="entry name" value="BLL2464 PROTEIN"/>
    <property type="match status" value="1"/>
</dbReference>
<protein>
    <recommendedName>
        <fullName evidence="2">DUF58 domain-containing protein</fullName>
    </recommendedName>
</protein>
<feature type="domain" description="DUF58" evidence="2">
    <location>
        <begin position="202"/>
        <end position="251"/>
    </location>
</feature>
<sequence>MNRVLAWTTARRAAATAGWRGTDALFRGALGGLALVGLGTAVHRLELVVIGLPLLLSTVLAVLTPPRRAVRVGVRGLPRAVEAGDSARVVVEVDHDAEFTALRLPHPGSRGVGPVHLLPGSVRAVTARLRWNAWGEGVDLRPDHLAAGPDALLIHGPVVGRESRRVVLPPVEPLPGGPLPPRLAVGAHRSPRPGDGTEPRAVRPFRPGDRVRRVDWRVSLRAGAATGELVRPHVRERHAEADAELVLALDTRTDVGADLADWALGPPPGTPTGLAPTSLDTAVRAVVSLAAAQLRLGDRVGLVDLGRPQLGLAPGTGRRQLQRLRHQLVACTRSAGWSARPVLHRSQVPAGAAVVVLSPFLDDAVVDVVLRAAAGARLLLAVDVLPHPLTADDETEWGEAALGVLRAEHTARLAALRSGGVPVVTPAGVAAVLARRRGRGR</sequence>
<evidence type="ECO:0000313" key="3">
    <source>
        <dbReference type="EMBL" id="OLR90016.1"/>
    </source>
</evidence>